<sequence>MNMRHTFVLFKQIFSVCTVLAQEGEEEQKNMFLAYLGDLLIIGENQTLNQQQKLFQRCIATDMITLIHDLGDLWKLLIDSKIKFKTVILAQSYDQGTSNMPLGTCTGGYSNHTDSRFVREEGKLMSDICLSLLGKGQSALELCNALIILCASLVRIDPRTNQSHPTQQSGTHFHSLKLVQWWDYDCRLLFLQSKDHQIQNHTSPFEQDTLWRSALQPSSLIATNKQRGFAFVDAVVRHKEIQSIQLYLQQLKDQVN</sequence>
<proteinExistence type="predicted"/>
<dbReference type="EMBL" id="SNRW01000099">
    <property type="protein sequence ID" value="KAA6403450.1"/>
    <property type="molecule type" value="Genomic_DNA"/>
</dbReference>
<comment type="caution">
    <text evidence="2">The sequence shown here is derived from an EMBL/GenBank/DDBJ whole genome shotgun (WGS) entry which is preliminary data.</text>
</comment>
<name>A0A5J4X865_9EUKA</name>
<dbReference type="Proteomes" id="UP000324800">
    <property type="component" value="Unassembled WGS sequence"/>
</dbReference>
<feature type="signal peptide" evidence="1">
    <location>
        <begin position="1"/>
        <end position="21"/>
    </location>
</feature>
<accession>A0A5J4X865</accession>
<gene>
    <name evidence="2" type="ORF">EZS28_001020</name>
</gene>
<evidence type="ECO:0000313" key="2">
    <source>
        <dbReference type="EMBL" id="KAA6403450.1"/>
    </source>
</evidence>
<organism evidence="2 3">
    <name type="scientific">Streblomastix strix</name>
    <dbReference type="NCBI Taxonomy" id="222440"/>
    <lineage>
        <taxon>Eukaryota</taxon>
        <taxon>Metamonada</taxon>
        <taxon>Preaxostyla</taxon>
        <taxon>Oxymonadida</taxon>
        <taxon>Streblomastigidae</taxon>
        <taxon>Streblomastix</taxon>
    </lineage>
</organism>
<protein>
    <recommendedName>
        <fullName evidence="4">Reverse transcriptase domain-containing protein</fullName>
    </recommendedName>
</protein>
<reference evidence="2 3" key="1">
    <citation type="submission" date="2019-03" db="EMBL/GenBank/DDBJ databases">
        <title>Single cell metagenomics reveals metabolic interactions within the superorganism composed of flagellate Streblomastix strix and complex community of Bacteroidetes bacteria on its surface.</title>
        <authorList>
            <person name="Treitli S.C."/>
            <person name="Kolisko M."/>
            <person name="Husnik F."/>
            <person name="Keeling P."/>
            <person name="Hampl V."/>
        </authorList>
    </citation>
    <scope>NUCLEOTIDE SEQUENCE [LARGE SCALE GENOMIC DNA]</scope>
    <source>
        <strain evidence="2">ST1C</strain>
    </source>
</reference>
<evidence type="ECO:0000313" key="3">
    <source>
        <dbReference type="Proteomes" id="UP000324800"/>
    </source>
</evidence>
<evidence type="ECO:0000256" key="1">
    <source>
        <dbReference type="SAM" id="SignalP"/>
    </source>
</evidence>
<evidence type="ECO:0008006" key="4">
    <source>
        <dbReference type="Google" id="ProtNLM"/>
    </source>
</evidence>
<keyword evidence="1" id="KW-0732">Signal</keyword>
<feature type="chain" id="PRO_5023917235" description="Reverse transcriptase domain-containing protein" evidence="1">
    <location>
        <begin position="22"/>
        <end position="256"/>
    </location>
</feature>
<dbReference type="AlphaFoldDB" id="A0A5J4X865"/>